<dbReference type="Pfam" id="PF00512">
    <property type="entry name" value="HisKA"/>
    <property type="match status" value="1"/>
</dbReference>
<dbReference type="PANTHER" id="PTHR45528:SF11">
    <property type="entry name" value="HISTIDINE KINASE"/>
    <property type="match status" value="1"/>
</dbReference>
<dbReference type="GO" id="GO:0000155">
    <property type="term" value="F:phosphorelay sensor kinase activity"/>
    <property type="evidence" value="ECO:0007669"/>
    <property type="project" value="InterPro"/>
</dbReference>
<evidence type="ECO:0000256" key="10">
    <source>
        <dbReference type="ARBA" id="ARBA00023136"/>
    </source>
</evidence>
<dbReference type="InterPro" id="IPR050398">
    <property type="entry name" value="HssS/ArlS-like"/>
</dbReference>
<keyword evidence="10" id="KW-0472">Membrane</keyword>
<evidence type="ECO:0000256" key="3">
    <source>
        <dbReference type="ARBA" id="ARBA00012438"/>
    </source>
</evidence>
<keyword evidence="5" id="KW-0808">Transferase</keyword>
<evidence type="ECO:0000313" key="13">
    <source>
        <dbReference type="Proteomes" id="UP000064844"/>
    </source>
</evidence>
<sequence>MSVRVSRSLFSLRRYLLFFALVSFLVTCCFLLFFRELQASLGEEWGAEALRHAAKITFANVLFLSFLCALIDGIRRKVTVEHPVRRILEATQRLTRGDFSARIQPFHGLDGMNEFDAIINDFNKMAAELSGIETLRTDFVANVSHELKTPLAVIQNYAVMLQDPGLPAAQRAEYAGAITPATRRLSELITNILRLNKLENQQIYPQPERFELNEQTPRVSVGF</sequence>
<dbReference type="Proteomes" id="UP000064844">
    <property type="component" value="Chromosome"/>
</dbReference>
<dbReference type="EC" id="2.7.13.3" evidence="3"/>
<keyword evidence="8" id="KW-1133">Transmembrane helix</keyword>
<proteinExistence type="predicted"/>
<organism evidence="12 13">
    <name type="scientific">Intestinimonas butyriciproducens</name>
    <dbReference type="NCBI Taxonomy" id="1297617"/>
    <lineage>
        <taxon>Bacteria</taxon>
        <taxon>Bacillati</taxon>
        <taxon>Bacillota</taxon>
        <taxon>Clostridia</taxon>
        <taxon>Eubacteriales</taxon>
        <taxon>Intestinimonas</taxon>
    </lineage>
</organism>
<keyword evidence="6" id="KW-0812">Transmembrane</keyword>
<dbReference type="SUPFAM" id="SSF47384">
    <property type="entry name" value="Homodimeric domain of signal transducing histidine kinase"/>
    <property type="match status" value="1"/>
</dbReference>
<dbReference type="STRING" id="1297617.IB211_02458"/>
<name>A0A0S2W670_9FIRM</name>
<dbReference type="PROSITE" id="PS50885">
    <property type="entry name" value="HAMP"/>
    <property type="match status" value="1"/>
</dbReference>
<keyword evidence="13" id="KW-1185">Reference proteome</keyword>
<reference evidence="13" key="2">
    <citation type="submission" date="2015-04" db="EMBL/GenBank/DDBJ databases">
        <title>A butyrogenic pathway from the amino acid lysine in a human gut commensal.</title>
        <authorList>
            <person name="de Vos W.M."/>
            <person name="Bui N.T.P."/>
            <person name="Plugge C.M."/>
            <person name="Ritari J."/>
        </authorList>
    </citation>
    <scope>NUCLEOTIDE SEQUENCE [LARGE SCALE GENOMIC DNA]</scope>
    <source>
        <strain evidence="13">AF211</strain>
    </source>
</reference>
<dbReference type="Gene3D" id="1.10.287.130">
    <property type="match status" value="1"/>
</dbReference>
<evidence type="ECO:0000256" key="1">
    <source>
        <dbReference type="ARBA" id="ARBA00000085"/>
    </source>
</evidence>
<dbReference type="GO" id="GO:0005886">
    <property type="term" value="C:plasma membrane"/>
    <property type="evidence" value="ECO:0007669"/>
    <property type="project" value="TreeGrafter"/>
</dbReference>
<comment type="catalytic activity">
    <reaction evidence="1">
        <text>ATP + protein L-histidine = ADP + protein N-phospho-L-histidine.</text>
        <dbReference type="EC" id="2.7.13.3"/>
    </reaction>
</comment>
<dbReference type="SMART" id="SM00304">
    <property type="entry name" value="HAMP"/>
    <property type="match status" value="1"/>
</dbReference>
<evidence type="ECO:0000256" key="5">
    <source>
        <dbReference type="ARBA" id="ARBA00022679"/>
    </source>
</evidence>
<evidence type="ECO:0000256" key="6">
    <source>
        <dbReference type="ARBA" id="ARBA00022692"/>
    </source>
</evidence>
<dbReference type="SMART" id="SM00388">
    <property type="entry name" value="HisKA"/>
    <property type="match status" value="1"/>
</dbReference>
<feature type="domain" description="HAMP" evidence="11">
    <location>
        <begin position="78"/>
        <end position="134"/>
    </location>
</feature>
<gene>
    <name evidence="12" type="ORF">IB211_02458</name>
</gene>
<dbReference type="Gene3D" id="6.10.340.10">
    <property type="match status" value="1"/>
</dbReference>
<evidence type="ECO:0000259" key="11">
    <source>
        <dbReference type="PROSITE" id="PS50885"/>
    </source>
</evidence>
<accession>A0A0S2W670</accession>
<dbReference type="InterPro" id="IPR003660">
    <property type="entry name" value="HAMP_dom"/>
</dbReference>
<dbReference type="PANTHER" id="PTHR45528">
    <property type="entry name" value="SENSOR HISTIDINE KINASE CPXA"/>
    <property type="match status" value="1"/>
</dbReference>
<dbReference type="EMBL" id="CP011307">
    <property type="protein sequence ID" value="ALP94849.1"/>
    <property type="molecule type" value="Genomic_DNA"/>
</dbReference>
<protein>
    <recommendedName>
        <fullName evidence="3">histidine kinase</fullName>
        <ecNumber evidence="3">2.7.13.3</ecNumber>
    </recommendedName>
</protein>
<evidence type="ECO:0000256" key="7">
    <source>
        <dbReference type="ARBA" id="ARBA00022777"/>
    </source>
</evidence>
<dbReference type="CDD" id="cd06225">
    <property type="entry name" value="HAMP"/>
    <property type="match status" value="1"/>
</dbReference>
<dbReference type="InterPro" id="IPR003661">
    <property type="entry name" value="HisK_dim/P_dom"/>
</dbReference>
<keyword evidence="7 12" id="KW-0418">Kinase</keyword>
<keyword evidence="4" id="KW-0597">Phosphoprotein</keyword>
<reference evidence="12 13" key="1">
    <citation type="journal article" date="2015" name="Nat. Commun.">
        <title>Production of butyrate from lysine and the Amadori product fructoselysine by a human gut commensal.</title>
        <authorList>
            <person name="Bui T.P."/>
            <person name="Ritari J."/>
            <person name="Boeren S."/>
            <person name="de Waard P."/>
            <person name="Plugge C.M."/>
            <person name="de Vos W.M."/>
        </authorList>
    </citation>
    <scope>NUCLEOTIDE SEQUENCE [LARGE SCALE GENOMIC DNA]</scope>
    <source>
        <strain evidence="12 13">AF211</strain>
    </source>
</reference>
<dbReference type="CDD" id="cd00082">
    <property type="entry name" value="HisKA"/>
    <property type="match status" value="1"/>
</dbReference>
<dbReference type="FunFam" id="1.10.287.130:FF:000001">
    <property type="entry name" value="Two-component sensor histidine kinase"/>
    <property type="match status" value="1"/>
</dbReference>
<evidence type="ECO:0000256" key="8">
    <source>
        <dbReference type="ARBA" id="ARBA00022989"/>
    </source>
</evidence>
<comment type="subcellular location">
    <subcellularLocation>
        <location evidence="2">Membrane</location>
        <topology evidence="2">Multi-pass membrane protein</topology>
    </subcellularLocation>
</comment>
<evidence type="ECO:0000256" key="9">
    <source>
        <dbReference type="ARBA" id="ARBA00023012"/>
    </source>
</evidence>
<dbReference type="InterPro" id="IPR036097">
    <property type="entry name" value="HisK_dim/P_sf"/>
</dbReference>
<dbReference type="Pfam" id="PF00672">
    <property type="entry name" value="HAMP"/>
    <property type="match status" value="1"/>
</dbReference>
<evidence type="ECO:0000313" key="12">
    <source>
        <dbReference type="EMBL" id="ALP94849.1"/>
    </source>
</evidence>
<dbReference type="SUPFAM" id="SSF158472">
    <property type="entry name" value="HAMP domain-like"/>
    <property type="match status" value="1"/>
</dbReference>
<dbReference type="RefSeq" id="WP_058118182.1">
    <property type="nucleotide sequence ID" value="NZ_CP011307.1"/>
</dbReference>
<dbReference type="KEGG" id="ibu:IB211_02458"/>
<dbReference type="eggNOG" id="COG2205">
    <property type="taxonomic scope" value="Bacteria"/>
</dbReference>
<evidence type="ECO:0000256" key="4">
    <source>
        <dbReference type="ARBA" id="ARBA00022553"/>
    </source>
</evidence>
<dbReference type="PATRIC" id="fig|1297617.4.peg.2527"/>
<evidence type="ECO:0000256" key="2">
    <source>
        <dbReference type="ARBA" id="ARBA00004141"/>
    </source>
</evidence>
<keyword evidence="9" id="KW-0902">Two-component regulatory system</keyword>
<dbReference type="AlphaFoldDB" id="A0A0S2W670"/>